<feature type="transmembrane region" description="Helical" evidence="1">
    <location>
        <begin position="84"/>
        <end position="105"/>
    </location>
</feature>
<proteinExistence type="predicted"/>
<feature type="transmembrane region" description="Helical" evidence="1">
    <location>
        <begin position="55"/>
        <end position="77"/>
    </location>
</feature>
<name>A0A2Y8ZPV7_9MICO</name>
<dbReference type="Pfam" id="PF11255">
    <property type="entry name" value="DUF3054"/>
    <property type="match status" value="1"/>
</dbReference>
<evidence type="ECO:0000313" key="3">
    <source>
        <dbReference type="Proteomes" id="UP000250028"/>
    </source>
</evidence>
<keyword evidence="1" id="KW-1133">Transmembrane helix</keyword>
<reference evidence="3" key="1">
    <citation type="submission" date="2016-10" db="EMBL/GenBank/DDBJ databases">
        <authorList>
            <person name="Varghese N."/>
            <person name="Submissions S."/>
        </authorList>
    </citation>
    <scope>NUCLEOTIDE SEQUENCE [LARGE SCALE GENOMIC DNA]</scope>
    <source>
        <strain evidence="3">DSM 22951</strain>
    </source>
</reference>
<dbReference type="Proteomes" id="UP000250028">
    <property type="component" value="Unassembled WGS sequence"/>
</dbReference>
<keyword evidence="1" id="KW-0812">Transmembrane</keyword>
<dbReference type="AlphaFoldDB" id="A0A2Y8ZPV7"/>
<dbReference type="InterPro" id="IPR021414">
    <property type="entry name" value="DUF3054"/>
</dbReference>
<sequence length="145" mass="15281">MSERSICERLPDRAILAGMTSPTPRAAGAFVLDALLVLLFAAIGRRSHDESGAAAGVLTTAGPFLAGLVLGWVVSLVVRRSAPLSVNAAVTVWFATVFFGMVLRVVTGRGIAVSFIVVASIVLAVFLLGWRWAAGRIARRRHAAV</sequence>
<evidence type="ECO:0000256" key="1">
    <source>
        <dbReference type="SAM" id="Phobius"/>
    </source>
</evidence>
<evidence type="ECO:0000313" key="2">
    <source>
        <dbReference type="EMBL" id="SSA33965.1"/>
    </source>
</evidence>
<evidence type="ECO:0008006" key="4">
    <source>
        <dbReference type="Google" id="ProtNLM"/>
    </source>
</evidence>
<organism evidence="2 3">
    <name type="scientific">Branchiibius hedensis</name>
    <dbReference type="NCBI Taxonomy" id="672460"/>
    <lineage>
        <taxon>Bacteria</taxon>
        <taxon>Bacillati</taxon>
        <taxon>Actinomycetota</taxon>
        <taxon>Actinomycetes</taxon>
        <taxon>Micrococcales</taxon>
        <taxon>Dermacoccaceae</taxon>
        <taxon>Branchiibius</taxon>
    </lineage>
</organism>
<keyword evidence="1" id="KW-0472">Membrane</keyword>
<keyword evidence="3" id="KW-1185">Reference proteome</keyword>
<accession>A0A2Y8ZPV7</accession>
<gene>
    <name evidence="2" type="ORF">SAMN04489750_1262</name>
</gene>
<feature type="transmembrane region" description="Helical" evidence="1">
    <location>
        <begin position="26"/>
        <end position="43"/>
    </location>
</feature>
<dbReference type="EMBL" id="UESZ01000001">
    <property type="protein sequence ID" value="SSA33965.1"/>
    <property type="molecule type" value="Genomic_DNA"/>
</dbReference>
<protein>
    <recommendedName>
        <fullName evidence="4">DUF3054 domain-containing protein</fullName>
    </recommendedName>
</protein>
<feature type="transmembrane region" description="Helical" evidence="1">
    <location>
        <begin position="111"/>
        <end position="133"/>
    </location>
</feature>